<dbReference type="InterPro" id="IPR004177">
    <property type="entry name" value="DDHD_dom"/>
</dbReference>
<accession>A0A0E9NJ09</accession>
<dbReference type="InterPro" id="IPR055555">
    <property type="entry name" value="PA-PLA1_DUF7131"/>
</dbReference>
<reference evidence="3 4" key="1">
    <citation type="journal article" date="2011" name="J. Gen. Appl. Microbiol.">
        <title>Draft genome sequencing of the enigmatic yeast Saitoella complicata.</title>
        <authorList>
            <person name="Nishida H."/>
            <person name="Hamamoto M."/>
            <person name="Sugiyama J."/>
        </authorList>
    </citation>
    <scope>NUCLEOTIDE SEQUENCE [LARGE SCALE GENOMIC DNA]</scope>
    <source>
        <strain evidence="3 4">NRRL Y-17804</strain>
    </source>
</reference>
<dbReference type="SMART" id="SM01127">
    <property type="entry name" value="DDHD"/>
    <property type="match status" value="1"/>
</dbReference>
<feature type="region of interest" description="Disordered" evidence="1">
    <location>
        <begin position="100"/>
        <end position="145"/>
    </location>
</feature>
<dbReference type="InterPro" id="IPR029058">
    <property type="entry name" value="AB_hydrolase_fold"/>
</dbReference>
<organism evidence="3 4">
    <name type="scientific">Saitoella complicata (strain BCRC 22490 / CBS 7301 / JCM 7358 / NBRC 10748 / NRRL Y-17804)</name>
    <dbReference type="NCBI Taxonomy" id="698492"/>
    <lineage>
        <taxon>Eukaryota</taxon>
        <taxon>Fungi</taxon>
        <taxon>Dikarya</taxon>
        <taxon>Ascomycota</taxon>
        <taxon>Taphrinomycotina</taxon>
        <taxon>Taphrinomycotina incertae sedis</taxon>
        <taxon>Saitoella</taxon>
    </lineage>
</organism>
<reference evidence="3 4" key="3">
    <citation type="journal article" date="2015" name="Genome Announc.">
        <title>Draft Genome Sequence of the Archiascomycetous Yeast Saitoella complicata.</title>
        <authorList>
            <person name="Yamauchi K."/>
            <person name="Kondo S."/>
            <person name="Hamamoto M."/>
            <person name="Takahashi Y."/>
            <person name="Ogura Y."/>
            <person name="Hayashi T."/>
            <person name="Nishida H."/>
        </authorList>
    </citation>
    <scope>NUCLEOTIDE SEQUENCE [LARGE SCALE GENOMIC DNA]</scope>
    <source>
        <strain evidence="3 4">NRRL Y-17804</strain>
    </source>
</reference>
<dbReference type="GO" id="GO:0005737">
    <property type="term" value="C:cytoplasm"/>
    <property type="evidence" value="ECO:0007669"/>
    <property type="project" value="TreeGrafter"/>
</dbReference>
<dbReference type="InterPro" id="IPR057826">
    <property type="entry name" value="WWE_C20G8.02"/>
</dbReference>
<evidence type="ECO:0000259" key="2">
    <source>
        <dbReference type="PROSITE" id="PS51043"/>
    </source>
</evidence>
<dbReference type="GO" id="GO:0004620">
    <property type="term" value="F:phospholipase activity"/>
    <property type="evidence" value="ECO:0007669"/>
    <property type="project" value="TreeGrafter"/>
</dbReference>
<reference evidence="3 4" key="2">
    <citation type="journal article" date="2014" name="J. Gen. Appl. Microbiol.">
        <title>The early diverging ascomycetous budding yeast Saitoella complicata has three histone deacetylases belonging to the Clr6, Hos2, and Rpd3 lineages.</title>
        <authorList>
            <person name="Nishida H."/>
            <person name="Matsumoto T."/>
            <person name="Kondo S."/>
            <person name="Hamamoto M."/>
            <person name="Yoshikawa H."/>
        </authorList>
    </citation>
    <scope>NUCLEOTIDE SEQUENCE [LARGE SCALE GENOMIC DNA]</scope>
    <source>
        <strain evidence="3 4">NRRL Y-17804</strain>
    </source>
</reference>
<dbReference type="EMBL" id="BACD03000026">
    <property type="protein sequence ID" value="GAO49803.1"/>
    <property type="molecule type" value="Genomic_DNA"/>
</dbReference>
<dbReference type="PANTHER" id="PTHR23509">
    <property type="entry name" value="PA-PL1 PHOSPHOLIPASE FAMILY"/>
    <property type="match status" value="1"/>
</dbReference>
<dbReference type="Proteomes" id="UP000033140">
    <property type="component" value="Unassembled WGS sequence"/>
</dbReference>
<feature type="domain" description="DDHD" evidence="2">
    <location>
        <begin position="705"/>
        <end position="957"/>
    </location>
</feature>
<dbReference type="InterPro" id="IPR058055">
    <property type="entry name" value="PA-PLA1"/>
</dbReference>
<feature type="compositionally biased region" description="Basic and acidic residues" evidence="1">
    <location>
        <begin position="351"/>
        <end position="363"/>
    </location>
</feature>
<gene>
    <name evidence="3" type="ORF">G7K_3943-t1</name>
</gene>
<name>A0A0E9NJ09_SAICN</name>
<dbReference type="STRING" id="698492.A0A0E9NJ09"/>
<feature type="region of interest" description="Disordered" evidence="1">
    <location>
        <begin position="525"/>
        <end position="562"/>
    </location>
</feature>
<dbReference type="Pfam" id="PF02862">
    <property type="entry name" value="DDHD"/>
    <property type="match status" value="1"/>
</dbReference>
<dbReference type="SUPFAM" id="SSF53474">
    <property type="entry name" value="alpha/beta-Hydrolases"/>
    <property type="match status" value="1"/>
</dbReference>
<dbReference type="GO" id="GO:0046872">
    <property type="term" value="F:metal ion binding"/>
    <property type="evidence" value="ECO:0007669"/>
    <property type="project" value="InterPro"/>
</dbReference>
<dbReference type="Pfam" id="PF23463">
    <property type="entry name" value="WWE_2"/>
    <property type="match status" value="1"/>
</dbReference>
<evidence type="ECO:0000313" key="4">
    <source>
        <dbReference type="Proteomes" id="UP000033140"/>
    </source>
</evidence>
<feature type="region of interest" description="Disordered" evidence="1">
    <location>
        <begin position="1"/>
        <end position="71"/>
    </location>
</feature>
<protein>
    <recommendedName>
        <fullName evidence="2">DDHD domain-containing protein</fullName>
    </recommendedName>
</protein>
<sequence>MRRTEEEGTAAVGAVRDVIGDPKPAPSPRKQEINRPDPVQGPNPSSNRELGTGIVHHTQQHITKLSRPSSAHSLRNFVRGRLSGSFGGFVQNPLKRRFSEMPSEREGGGSTPKRLSLVGDGEHTPSPGPRPVTSHRHPLSHRDLDAPPMSIRWHYAVDQPKRKLYNTPTAPPKPATKYVPFSPSDSRALEAAFQRCCEVENDTEEPPADARMVMVNEDQLFEVDVVERELKPVYWNGPIYEVRRGTWFVQEGSSLKPCDENLAVQVEEGYMKIKPFNFKKDKDKAKDKDKEDELLGLDKEMLAEKLKEAVEGVARLPGELLRPEDAGEGGSRSRSGSVTISPGQKGGTPTKAKDGKEKPKETKEQVWPLLGTHMGKFVVYTNENTAWIFTKDIYSMISSTLFSALTAGVHKGGTKLVRGFTDAAKSRPPISKEIEEVKSKATQETAEALRFEGGQQTEEARAQVLEAEMEEDYEVVGNEDPTREIEHLVLCVHGIGQKLGERIESVNFVHDVNVMRRTMKTAYKESDLLQTLNGEAPEKKEETGKDEKDKEKDKEKEKEDRVVNSKVQVLPVQWRQRIQFGLMPDEGEGKEGKESDLGMGEEGEEEEVATLQDITVEGVPSVRNLVSDVLLDILLYYQPIYRERILRAVHAELNRVYALFKERNPEFKGKVSLVGHSLGSAILFDILARQPGPNVNLKHTQKLELAFDVEHFFAIGSPIGLFQMLRGKHIAARSKIDESSPPMPSPIGVEVEDPFAATEAAPMTISSPKCRNFYNIFHPSDPVAYRIEPLISKHAAKLKPHPLPWNKGGIRTQLVGLQKVAQGATSIFSGIRSSITKSIVNMSLGYGDLSAPAINQPPTQPTTQAELLPSDEHNVTSATGDTLYSGFVRGSKTAEEKVRLSDGEKKLYALNGTGRIDFAIQEGMFEQSYSYISVIASHLQYWQDADVMHFILSQLLWEVKAAEKSNLSGKGPGVKNSK</sequence>
<feature type="region of interest" description="Disordered" evidence="1">
    <location>
        <begin position="318"/>
        <end position="363"/>
    </location>
</feature>
<dbReference type="AlphaFoldDB" id="A0A0E9NJ09"/>
<feature type="compositionally biased region" description="Polar residues" evidence="1">
    <location>
        <begin position="60"/>
        <end position="71"/>
    </location>
</feature>
<dbReference type="PANTHER" id="PTHR23509:SF10">
    <property type="entry name" value="LD21067P"/>
    <property type="match status" value="1"/>
</dbReference>
<dbReference type="Pfam" id="PF23465">
    <property type="entry name" value="DUF7131"/>
    <property type="match status" value="1"/>
</dbReference>
<feature type="compositionally biased region" description="Basic and acidic residues" evidence="1">
    <location>
        <begin position="536"/>
        <end position="562"/>
    </location>
</feature>
<dbReference type="PROSITE" id="PS51043">
    <property type="entry name" value="DDHD"/>
    <property type="match status" value="1"/>
</dbReference>
<dbReference type="OMA" id="WTNFTTG"/>
<comment type="caution">
    <text evidence="3">The sequence shown here is derived from an EMBL/GenBank/DDBJ whole genome shotgun (WGS) entry which is preliminary data.</text>
</comment>
<proteinExistence type="predicted"/>
<keyword evidence="4" id="KW-1185">Reference proteome</keyword>
<evidence type="ECO:0000256" key="1">
    <source>
        <dbReference type="SAM" id="MobiDB-lite"/>
    </source>
</evidence>
<evidence type="ECO:0000313" key="3">
    <source>
        <dbReference type="EMBL" id="GAO49803.1"/>
    </source>
</evidence>